<dbReference type="SMART" id="SM00382">
    <property type="entry name" value="AAA"/>
    <property type="match status" value="1"/>
</dbReference>
<name>B8BTG7_THAPS</name>
<feature type="compositionally biased region" description="Basic and acidic residues" evidence="2">
    <location>
        <begin position="353"/>
        <end position="368"/>
    </location>
</feature>
<dbReference type="Gene3D" id="2.60.40.10">
    <property type="entry name" value="Immunoglobulins"/>
    <property type="match status" value="1"/>
</dbReference>
<feature type="region of interest" description="Disordered" evidence="2">
    <location>
        <begin position="228"/>
        <end position="254"/>
    </location>
</feature>
<dbReference type="KEGG" id="tps:THAPSDRAFT_2132"/>
<dbReference type="OMA" id="KIVAVCP"/>
<dbReference type="InParanoid" id="B8BTG7"/>
<feature type="region of interest" description="Disordered" evidence="2">
    <location>
        <begin position="835"/>
        <end position="863"/>
    </location>
</feature>
<feature type="compositionally biased region" description="Basic and acidic residues" evidence="2">
    <location>
        <begin position="326"/>
        <end position="343"/>
    </location>
</feature>
<dbReference type="GO" id="GO:0003677">
    <property type="term" value="F:DNA binding"/>
    <property type="evidence" value="ECO:0000318"/>
    <property type="project" value="GO_Central"/>
</dbReference>
<dbReference type="GeneID" id="7452185"/>
<organism evidence="4 5">
    <name type="scientific">Thalassiosira pseudonana</name>
    <name type="common">Marine diatom</name>
    <name type="synonym">Cyclotella nana</name>
    <dbReference type="NCBI Taxonomy" id="35128"/>
    <lineage>
        <taxon>Eukaryota</taxon>
        <taxon>Sar</taxon>
        <taxon>Stramenopiles</taxon>
        <taxon>Ochrophyta</taxon>
        <taxon>Bacillariophyta</taxon>
        <taxon>Coscinodiscophyceae</taxon>
        <taxon>Thalassiosirophycidae</taxon>
        <taxon>Thalassiosirales</taxon>
        <taxon>Thalassiosiraceae</taxon>
        <taxon>Thalassiosira</taxon>
    </lineage>
</organism>
<feature type="compositionally biased region" description="Polar residues" evidence="2">
    <location>
        <begin position="231"/>
        <end position="249"/>
    </location>
</feature>
<dbReference type="Proteomes" id="UP000001449">
    <property type="component" value="Chromosome 2"/>
</dbReference>
<feature type="region of interest" description="Disordered" evidence="2">
    <location>
        <begin position="436"/>
        <end position="464"/>
    </location>
</feature>
<dbReference type="eggNOG" id="KOG1968">
    <property type="taxonomic scope" value="Eukaryota"/>
</dbReference>
<feature type="region of interest" description="Disordered" evidence="2">
    <location>
        <begin position="601"/>
        <end position="621"/>
    </location>
</feature>
<reference evidence="4 5" key="1">
    <citation type="journal article" date="2004" name="Science">
        <title>The genome of the diatom Thalassiosira pseudonana: ecology, evolution, and metabolism.</title>
        <authorList>
            <person name="Armbrust E.V."/>
            <person name="Berges J.A."/>
            <person name="Bowler C."/>
            <person name="Green B.R."/>
            <person name="Martinez D."/>
            <person name="Putnam N.H."/>
            <person name="Zhou S."/>
            <person name="Allen A.E."/>
            <person name="Apt K.E."/>
            <person name="Bechner M."/>
            <person name="Brzezinski M.A."/>
            <person name="Chaal B.K."/>
            <person name="Chiovitti A."/>
            <person name="Davis A.K."/>
            <person name="Demarest M.S."/>
            <person name="Detter J.C."/>
            <person name="Glavina T."/>
            <person name="Goodstein D."/>
            <person name="Hadi M.Z."/>
            <person name="Hellsten U."/>
            <person name="Hildebrand M."/>
            <person name="Jenkins B.D."/>
            <person name="Jurka J."/>
            <person name="Kapitonov V.V."/>
            <person name="Kroger N."/>
            <person name="Lau W.W."/>
            <person name="Lane T.W."/>
            <person name="Larimer F.W."/>
            <person name="Lippmeier J.C."/>
            <person name="Lucas S."/>
            <person name="Medina M."/>
            <person name="Montsant A."/>
            <person name="Obornik M."/>
            <person name="Parker M.S."/>
            <person name="Palenik B."/>
            <person name="Pazour G.J."/>
            <person name="Richardson P.M."/>
            <person name="Rynearson T.A."/>
            <person name="Saito M.A."/>
            <person name="Schwartz D.C."/>
            <person name="Thamatrakoln K."/>
            <person name="Valentin K."/>
            <person name="Vardi A."/>
            <person name="Wilkerson F.P."/>
            <person name="Rokhsar D.S."/>
        </authorList>
    </citation>
    <scope>NUCLEOTIDE SEQUENCE [LARGE SCALE GENOMIC DNA]</scope>
    <source>
        <strain evidence="4 5">CCMP1335</strain>
    </source>
</reference>
<dbReference type="InterPro" id="IPR003959">
    <property type="entry name" value="ATPase_AAA_core"/>
</dbReference>
<feature type="region of interest" description="Disordered" evidence="2">
    <location>
        <begin position="525"/>
        <end position="562"/>
    </location>
</feature>
<dbReference type="GO" id="GO:0005634">
    <property type="term" value="C:nucleus"/>
    <property type="evidence" value="ECO:0000318"/>
    <property type="project" value="GO_Central"/>
</dbReference>
<accession>B8BTG7</accession>
<dbReference type="EMBL" id="CM000639">
    <property type="protein sequence ID" value="EED94599.1"/>
    <property type="molecule type" value="Genomic_DNA"/>
</dbReference>
<dbReference type="SUPFAM" id="SSF52540">
    <property type="entry name" value="P-loop containing nucleoside triphosphate hydrolases"/>
    <property type="match status" value="1"/>
</dbReference>
<dbReference type="Pfam" id="PF01833">
    <property type="entry name" value="TIG"/>
    <property type="match status" value="1"/>
</dbReference>
<feature type="compositionally biased region" description="Acidic residues" evidence="2">
    <location>
        <begin position="850"/>
        <end position="861"/>
    </location>
</feature>
<protein>
    <recommendedName>
        <fullName evidence="3">AAA+ ATPase domain-containing protein</fullName>
    </recommendedName>
</protein>
<proteinExistence type="predicted"/>
<reference evidence="4 5" key="2">
    <citation type="journal article" date="2008" name="Nature">
        <title>The Phaeodactylum genome reveals the evolutionary history of diatom genomes.</title>
        <authorList>
            <person name="Bowler C."/>
            <person name="Allen A.E."/>
            <person name="Badger J.H."/>
            <person name="Grimwood J."/>
            <person name="Jabbari K."/>
            <person name="Kuo A."/>
            <person name="Maheswari U."/>
            <person name="Martens C."/>
            <person name="Maumus F."/>
            <person name="Otillar R.P."/>
            <person name="Rayko E."/>
            <person name="Salamov A."/>
            <person name="Vandepoele K."/>
            <person name="Beszteri B."/>
            <person name="Gruber A."/>
            <person name="Heijde M."/>
            <person name="Katinka M."/>
            <person name="Mock T."/>
            <person name="Valentin K."/>
            <person name="Verret F."/>
            <person name="Berges J.A."/>
            <person name="Brownlee C."/>
            <person name="Cadoret J.P."/>
            <person name="Chiovitti A."/>
            <person name="Choi C.J."/>
            <person name="Coesel S."/>
            <person name="De Martino A."/>
            <person name="Detter J.C."/>
            <person name="Durkin C."/>
            <person name="Falciatore A."/>
            <person name="Fournet J."/>
            <person name="Haruta M."/>
            <person name="Huysman M.J."/>
            <person name="Jenkins B.D."/>
            <person name="Jiroutova K."/>
            <person name="Jorgensen R.E."/>
            <person name="Joubert Y."/>
            <person name="Kaplan A."/>
            <person name="Kroger N."/>
            <person name="Kroth P.G."/>
            <person name="La Roche J."/>
            <person name="Lindquist E."/>
            <person name="Lommer M."/>
            <person name="Martin-Jezequel V."/>
            <person name="Lopez P.J."/>
            <person name="Lucas S."/>
            <person name="Mangogna M."/>
            <person name="McGinnis K."/>
            <person name="Medlin L.K."/>
            <person name="Montsant A."/>
            <person name="Oudot-Le Secq M.P."/>
            <person name="Napoli C."/>
            <person name="Obornik M."/>
            <person name="Parker M.S."/>
            <person name="Petit J.L."/>
            <person name="Porcel B.M."/>
            <person name="Poulsen N."/>
            <person name="Robison M."/>
            <person name="Rychlewski L."/>
            <person name="Rynearson T.A."/>
            <person name="Schmutz J."/>
            <person name="Shapiro H."/>
            <person name="Siaut M."/>
            <person name="Stanley M."/>
            <person name="Sussman M.R."/>
            <person name="Taylor A.R."/>
            <person name="Vardi A."/>
            <person name="von Dassow P."/>
            <person name="Vyverman W."/>
            <person name="Willis A."/>
            <person name="Wyrwicz L.S."/>
            <person name="Rokhsar D.S."/>
            <person name="Weissenbach J."/>
            <person name="Armbrust E.V."/>
            <person name="Green B.R."/>
            <person name="Van de Peer Y."/>
            <person name="Grigoriev I.V."/>
        </authorList>
    </citation>
    <scope>NUCLEOTIDE SEQUENCE [LARGE SCALE GENOMIC DNA]</scope>
    <source>
        <strain evidence="4 5">CCMP1335</strain>
    </source>
</reference>
<dbReference type="PANTHER" id="PTHR23389:SF6">
    <property type="entry name" value="REPLICATION FACTOR C SUBUNIT 1"/>
    <property type="match status" value="1"/>
</dbReference>
<dbReference type="SUPFAM" id="SSF81296">
    <property type="entry name" value="E set domains"/>
    <property type="match status" value="1"/>
</dbReference>
<dbReference type="Pfam" id="PF00004">
    <property type="entry name" value="AAA"/>
    <property type="match status" value="1"/>
</dbReference>
<feature type="region of interest" description="Disordered" evidence="2">
    <location>
        <begin position="107"/>
        <end position="143"/>
    </location>
</feature>
<dbReference type="InterPro" id="IPR014756">
    <property type="entry name" value="Ig_E-set"/>
</dbReference>
<dbReference type="InterPro" id="IPR027417">
    <property type="entry name" value="P-loop_NTPase"/>
</dbReference>
<feature type="region of interest" description="Disordered" evidence="2">
    <location>
        <begin position="1146"/>
        <end position="1189"/>
    </location>
</feature>
<feature type="compositionally biased region" description="Basic residues" evidence="2">
    <location>
        <begin position="722"/>
        <end position="740"/>
    </location>
</feature>
<evidence type="ECO:0000256" key="1">
    <source>
        <dbReference type="ARBA" id="ARBA00022705"/>
    </source>
</evidence>
<feature type="compositionally biased region" description="Low complexity" evidence="2">
    <location>
        <begin position="122"/>
        <end position="133"/>
    </location>
</feature>
<dbReference type="HOGENOM" id="CLU_246168_0_0_1"/>
<dbReference type="GO" id="GO:0016887">
    <property type="term" value="F:ATP hydrolysis activity"/>
    <property type="evidence" value="ECO:0007669"/>
    <property type="project" value="InterPro"/>
</dbReference>
<dbReference type="GO" id="GO:0005524">
    <property type="term" value="F:ATP binding"/>
    <property type="evidence" value="ECO:0007669"/>
    <property type="project" value="InterPro"/>
</dbReference>
<feature type="region of interest" description="Disordered" evidence="2">
    <location>
        <begin position="722"/>
        <end position="744"/>
    </location>
</feature>
<feature type="compositionally biased region" description="Acidic residues" evidence="2">
    <location>
        <begin position="284"/>
        <end position="295"/>
    </location>
</feature>
<dbReference type="PANTHER" id="PTHR23389">
    <property type="entry name" value="CHROMOSOME TRANSMISSION FIDELITY FACTOR 18"/>
    <property type="match status" value="1"/>
</dbReference>
<dbReference type="InterPro" id="IPR002909">
    <property type="entry name" value="IPT_dom"/>
</dbReference>
<feature type="domain" description="AAA+ ATPase" evidence="3">
    <location>
        <begin position="758"/>
        <end position="928"/>
    </location>
</feature>
<dbReference type="InterPro" id="IPR003593">
    <property type="entry name" value="AAA+_ATPase"/>
</dbReference>
<evidence type="ECO:0000259" key="3">
    <source>
        <dbReference type="SMART" id="SM00382"/>
    </source>
</evidence>
<feature type="compositionally biased region" description="Polar residues" evidence="2">
    <location>
        <begin position="109"/>
        <end position="121"/>
    </location>
</feature>
<evidence type="ECO:0000313" key="4">
    <source>
        <dbReference type="EMBL" id="EED94599.1"/>
    </source>
</evidence>
<sequence length="1556" mass="171563">MIFSLKKLAHWREGLERHPCSHPSHCWCLTQIDQRLLPPFRIVCSTIATITSSSDTLVVYTETLACNDRRWLSSSATPPTEQHPSHLTMSPKNAIYASPESVVILDESPPSQKTTSHHQNNATATPAKAASTSGNHANDNAGGSKILQKRWNCDVCKVKWFLDFDEACAHEKDCRGGVVTSKVCGTDDVSAGDDGAVSRGIVGENSLTSADSTYNGIDIDVCQSRVEKMQMASSQSKHSVSNSRETSTPAPSANAMKALAAARARVAAGGNVVQKKDTAVEIVDLSDDDDDDEERAEQQSSNAKRQKKSDEETASNAKKANAPPDLHTELSNRRASKRLRDFPPKPAPPPTDTRNDIGVENLENDRKNTKAKKPKADKKGNAQLATFFHPKKTAAKQCISLEGDADDVDLTVSEKEYADHVAAEKELARKKRVKEGVTAGVAKASKSTAGKSKRNSKAIDTDSDGYSDVEIVECIKKRSTPPLKLVPPKAASKDKNGKGKKKGGIGGALTKQVLAEHQTASFFAKRKQEAAEERERQKKRDELRRARINEKKGADAGSGEEVDGVANATVDASFGHAVEGKEGGFLAVRFPCPSHIAQDDEAYGEKRAASSSSSLNKTPRYPQLKPDLALVEIDDDDVPLSLYTTTDDVVGVENDDTLALFSSVFERATSSSSLKKATSNKLWTDKYAMKQIPEDVLGAENKEAAKKLVDFIEEWKIRRHKSLQAKPKKSKSKRGRKKKGSCGYDSDDSFLDDKASGLESIFVISGKTGTGKTRLVHAVAEQCDCAIMEINSTEKRGGSDIKKRAQECTQSHSTIALSTQKKEKENNFFEAAKEVEIEDSDAGEKKDWYDTSDSEGEEPEESTSLTIILIDEADLLFEDDGDTGFWLALNQLSQKAKSPIVLTVSFMPPALYDSNTLRYRSEHFERPSPSECIKKMEDIAKSEGMVLGGDATNDGLSVIAEHFDCDLRRIVNEMQLFHFSPGTTQTSNFVALSQPAPQVTYPTTDDRPLITSIEPAIVPRESYTVVTILGKNFTSAILYIGGMACIYYSVVNDSKIVAVCPPLDVSREATNGRYEARFAEVVVRKRCSNGLILGSDSCLPIEEVELTSRVTWNIQYDIPVEQSLLEQKLSKVEFIRRARAQRRRDEANGNYDDGFLSSSDEEFEKVDPSPEIAKTSDDTVDDETPNKDAAKVSVDPKTLLDEAVAKASSGIFEQNDKTTCSSTLTSESSQYSSLQIDVLADEMSRLSDAALFEYSLTSLGIRDLSGSVEGFGYDPLSESSLTDDLSIEKLSKGGNKKPPSFESLYVAGANENSFFFGNADCYMTRPIRRRERYLLSSSEAYSRGIGSLDISRVQEAADEEAIDSNFHEDVNSFHPSIRRRVQSEDDILLSPRYPSSLMILPKLLTKRLEHCEVLRTSDMILLQQRSNSMSVQAIDIMLTILAPDNCDWTNMCYGLRQSDWVNGELAQKSRAWIHKSLLDDQLASDYLPYLRLIARHERNARQAVEQLIAHDDENSKSKRSTLRSKMNLRRQYLEDFTNNSSGWGSITNTLASFYMS</sequence>
<dbReference type="PaxDb" id="35128-Thaps2132"/>
<feature type="compositionally biased region" description="Low complexity" evidence="2">
    <location>
        <begin position="438"/>
        <end position="450"/>
    </location>
</feature>
<evidence type="ECO:0000313" key="5">
    <source>
        <dbReference type="Proteomes" id="UP000001449"/>
    </source>
</evidence>
<feature type="region of interest" description="Disordered" evidence="2">
    <location>
        <begin position="283"/>
        <end position="383"/>
    </location>
</feature>
<dbReference type="STRING" id="35128.B8BTG7"/>
<gene>
    <name evidence="4" type="ORF">THAPSDRAFT_2132</name>
</gene>
<keyword evidence="5" id="KW-1185">Reference proteome</keyword>
<dbReference type="InterPro" id="IPR013783">
    <property type="entry name" value="Ig-like_fold"/>
</dbReference>
<keyword evidence="1" id="KW-0235">DNA replication</keyword>
<dbReference type="CDD" id="cd00603">
    <property type="entry name" value="IPT_PCSR"/>
    <property type="match status" value="1"/>
</dbReference>
<feature type="compositionally biased region" description="Basic and acidic residues" evidence="2">
    <location>
        <begin position="526"/>
        <end position="554"/>
    </location>
</feature>
<dbReference type="GO" id="GO:0006260">
    <property type="term" value="P:DNA replication"/>
    <property type="evidence" value="ECO:0007669"/>
    <property type="project" value="UniProtKB-KW"/>
</dbReference>
<feature type="region of interest" description="Disordered" evidence="2">
    <location>
        <begin position="480"/>
        <end position="505"/>
    </location>
</feature>
<dbReference type="RefSeq" id="XP_002287156.1">
    <property type="nucleotide sequence ID" value="XM_002287120.1"/>
</dbReference>
<evidence type="ECO:0000256" key="2">
    <source>
        <dbReference type="SAM" id="MobiDB-lite"/>
    </source>
</evidence>
<dbReference type="Gene3D" id="3.40.50.300">
    <property type="entry name" value="P-loop containing nucleotide triphosphate hydrolases"/>
    <property type="match status" value="1"/>
</dbReference>